<dbReference type="InterPro" id="IPR006620">
    <property type="entry name" value="Pro_4_hyd_alph"/>
</dbReference>
<dbReference type="GO" id="GO:0005506">
    <property type="term" value="F:iron ion binding"/>
    <property type="evidence" value="ECO:0007669"/>
    <property type="project" value="InterPro"/>
</dbReference>
<protein>
    <submittedName>
        <fullName evidence="7">Unannotated protein</fullName>
    </submittedName>
</protein>
<feature type="domain" description="Fe2OG dioxygenase" evidence="6">
    <location>
        <begin position="103"/>
        <end position="222"/>
    </location>
</feature>
<keyword evidence="4" id="KW-0560">Oxidoreductase</keyword>
<dbReference type="Gene3D" id="2.60.120.620">
    <property type="entry name" value="q2cbj1_9rhob like domain"/>
    <property type="match status" value="1"/>
</dbReference>
<keyword evidence="5" id="KW-0408">Iron</keyword>
<dbReference type="GO" id="GO:0051213">
    <property type="term" value="F:dioxygenase activity"/>
    <property type="evidence" value="ECO:0007669"/>
    <property type="project" value="UniProtKB-KW"/>
</dbReference>
<reference evidence="7" key="1">
    <citation type="submission" date="2020-05" db="EMBL/GenBank/DDBJ databases">
        <authorList>
            <person name="Chiriac C."/>
            <person name="Salcher M."/>
            <person name="Ghai R."/>
            <person name="Kavagutti S V."/>
        </authorList>
    </citation>
    <scope>NUCLEOTIDE SEQUENCE</scope>
</reference>
<dbReference type="InterPro" id="IPR044862">
    <property type="entry name" value="Pro_4_hyd_alph_FE2OG_OXY"/>
</dbReference>
<evidence type="ECO:0000256" key="3">
    <source>
        <dbReference type="ARBA" id="ARBA00022964"/>
    </source>
</evidence>
<proteinExistence type="predicted"/>
<evidence type="ECO:0000256" key="1">
    <source>
        <dbReference type="ARBA" id="ARBA00001961"/>
    </source>
</evidence>
<accession>A0A6J6GMG6</accession>
<dbReference type="PROSITE" id="PS51471">
    <property type="entry name" value="FE2OG_OXY"/>
    <property type="match status" value="1"/>
</dbReference>
<dbReference type="SMART" id="SM00702">
    <property type="entry name" value="P4Hc"/>
    <property type="match status" value="1"/>
</dbReference>
<evidence type="ECO:0000313" key="7">
    <source>
        <dbReference type="EMBL" id="CAB4602447.1"/>
    </source>
</evidence>
<name>A0A6J6GMG6_9ZZZZ</name>
<gene>
    <name evidence="7" type="ORF">UFOPK1835_00516</name>
</gene>
<dbReference type="InterPro" id="IPR005123">
    <property type="entry name" value="Oxoglu/Fe-dep_dioxygenase_dom"/>
</dbReference>
<evidence type="ECO:0000256" key="2">
    <source>
        <dbReference type="ARBA" id="ARBA00022723"/>
    </source>
</evidence>
<organism evidence="7">
    <name type="scientific">freshwater metagenome</name>
    <dbReference type="NCBI Taxonomy" id="449393"/>
    <lineage>
        <taxon>unclassified sequences</taxon>
        <taxon>metagenomes</taxon>
        <taxon>ecological metagenomes</taxon>
    </lineage>
</organism>
<comment type="cofactor">
    <cofactor evidence="1">
        <name>L-ascorbate</name>
        <dbReference type="ChEBI" id="CHEBI:38290"/>
    </cofactor>
</comment>
<evidence type="ECO:0000256" key="5">
    <source>
        <dbReference type="ARBA" id="ARBA00023004"/>
    </source>
</evidence>
<keyword evidence="3" id="KW-0223">Dioxygenase</keyword>
<dbReference type="GO" id="GO:0031418">
    <property type="term" value="F:L-ascorbic acid binding"/>
    <property type="evidence" value="ECO:0007669"/>
    <property type="project" value="InterPro"/>
</dbReference>
<evidence type="ECO:0000259" key="6">
    <source>
        <dbReference type="PROSITE" id="PS51471"/>
    </source>
</evidence>
<dbReference type="GO" id="GO:0016705">
    <property type="term" value="F:oxidoreductase activity, acting on paired donors, with incorporation or reduction of molecular oxygen"/>
    <property type="evidence" value="ECO:0007669"/>
    <property type="project" value="InterPro"/>
</dbReference>
<dbReference type="Pfam" id="PF13640">
    <property type="entry name" value="2OG-FeII_Oxy_3"/>
    <property type="match status" value="1"/>
</dbReference>
<dbReference type="EMBL" id="CAEZUP010000014">
    <property type="protein sequence ID" value="CAB4602447.1"/>
    <property type="molecule type" value="Genomic_DNA"/>
</dbReference>
<sequence length="223" mass="24235">MDDADRAALAELARDHRNRSLEQAEVLPSPYVKVDGFLPQADRDSLFEAIVESEADYVSNAMDGRRALVLYPAPAIAELFAGEILQVAASLVEPLGFDPADLVAPTARDLAVTASGHGDFFGPHRDDIGPSGTPETRARRVSLAFHLNSVPKRFEGGELRLYDYRVFNGESVPANTFVALEPEDNTLIAFLSGTRHDVASVRFEDNAFAGRRFSITGSFAIPT</sequence>
<evidence type="ECO:0000256" key="4">
    <source>
        <dbReference type="ARBA" id="ARBA00023002"/>
    </source>
</evidence>
<keyword evidence="2" id="KW-0479">Metal-binding</keyword>
<dbReference type="AlphaFoldDB" id="A0A6J6GMG6"/>